<reference evidence="2 3" key="1">
    <citation type="submission" date="2020-02" db="EMBL/GenBank/DDBJ databases">
        <authorList>
            <person name="Ferguson B K."/>
        </authorList>
    </citation>
    <scope>NUCLEOTIDE SEQUENCE [LARGE SCALE GENOMIC DNA]</scope>
</reference>
<name>A0A6H5HL51_9HEMI</name>
<organism evidence="2 3">
    <name type="scientific">Nesidiocoris tenuis</name>
    <dbReference type="NCBI Taxonomy" id="355587"/>
    <lineage>
        <taxon>Eukaryota</taxon>
        <taxon>Metazoa</taxon>
        <taxon>Ecdysozoa</taxon>
        <taxon>Arthropoda</taxon>
        <taxon>Hexapoda</taxon>
        <taxon>Insecta</taxon>
        <taxon>Pterygota</taxon>
        <taxon>Neoptera</taxon>
        <taxon>Paraneoptera</taxon>
        <taxon>Hemiptera</taxon>
        <taxon>Heteroptera</taxon>
        <taxon>Panheteroptera</taxon>
        <taxon>Cimicomorpha</taxon>
        <taxon>Miridae</taxon>
        <taxon>Dicyphina</taxon>
        <taxon>Nesidiocoris</taxon>
    </lineage>
</organism>
<gene>
    <name evidence="2" type="ORF">NTEN_LOCUS22754</name>
</gene>
<accession>A0A6H5HL51</accession>
<sequence length="94" mass="10887">MKIPLDTEQALNPPPPPPRSPQDETDPDLIPNKYGGRRFVRKMTHSAAPTQPRKSWSLTRDDSSRKCRSRPFTVYAQRTPQTVNHNAWIFFISR</sequence>
<proteinExistence type="predicted"/>
<evidence type="ECO:0000313" key="3">
    <source>
        <dbReference type="Proteomes" id="UP000479000"/>
    </source>
</evidence>
<feature type="compositionally biased region" description="Basic residues" evidence="1">
    <location>
        <begin position="35"/>
        <end position="44"/>
    </location>
</feature>
<dbReference type="AlphaFoldDB" id="A0A6H5HL51"/>
<feature type="compositionally biased region" description="Polar residues" evidence="1">
    <location>
        <begin position="47"/>
        <end position="58"/>
    </location>
</feature>
<evidence type="ECO:0000313" key="2">
    <source>
        <dbReference type="EMBL" id="CAB0019042.1"/>
    </source>
</evidence>
<keyword evidence="3" id="KW-1185">Reference proteome</keyword>
<protein>
    <submittedName>
        <fullName evidence="2">Uncharacterized protein</fullName>
    </submittedName>
</protein>
<dbReference type="Proteomes" id="UP000479000">
    <property type="component" value="Unassembled WGS sequence"/>
</dbReference>
<evidence type="ECO:0000256" key="1">
    <source>
        <dbReference type="SAM" id="MobiDB-lite"/>
    </source>
</evidence>
<dbReference type="EMBL" id="CADCXU010033678">
    <property type="protein sequence ID" value="CAB0019042.1"/>
    <property type="molecule type" value="Genomic_DNA"/>
</dbReference>
<feature type="region of interest" description="Disordered" evidence="1">
    <location>
        <begin position="1"/>
        <end position="63"/>
    </location>
</feature>